<proteinExistence type="inferred from homology"/>
<dbReference type="FunCoup" id="A2DTK4">
    <property type="interactions" value="402"/>
</dbReference>
<dbReference type="KEGG" id="tva:4774321"/>
<reference evidence="5" key="1">
    <citation type="submission" date="2006-10" db="EMBL/GenBank/DDBJ databases">
        <authorList>
            <person name="Amadeo P."/>
            <person name="Zhao Q."/>
            <person name="Wortman J."/>
            <person name="Fraser-Liggett C."/>
            <person name="Carlton J."/>
        </authorList>
    </citation>
    <scope>NUCLEOTIDE SEQUENCE</scope>
    <source>
        <strain evidence="5">G3</strain>
    </source>
</reference>
<gene>
    <name evidence="5" type="ORF">TVAG_423660</name>
</gene>
<dbReference type="EMBL" id="DS113244">
    <property type="protein sequence ID" value="EAY16313.1"/>
    <property type="molecule type" value="Genomic_DNA"/>
</dbReference>
<dbReference type="VEuPathDB" id="TrichDB:TVAG_423660"/>
<dbReference type="SMR" id="A2DTK4"/>
<protein>
    <submittedName>
        <fullName evidence="5">KIAA1401 protein, putative</fullName>
    </submittedName>
</protein>
<dbReference type="InterPro" id="IPR039761">
    <property type="entry name" value="Bms1/Tsr1"/>
</dbReference>
<feature type="compositionally biased region" description="Basic residues" evidence="2">
    <location>
        <begin position="1"/>
        <end position="19"/>
    </location>
</feature>
<dbReference type="PANTHER" id="PTHR12858:SF1">
    <property type="entry name" value="PRE-RRNA-PROCESSING PROTEIN TSR1 HOMOLOG"/>
    <property type="match status" value="1"/>
</dbReference>
<comment type="similarity">
    <text evidence="1">Belongs to the TRAFAC class translation factor GTPase superfamily. Bms1-like GTPase family. TSR1 subfamily.</text>
</comment>
<dbReference type="RefSeq" id="XP_001328536.1">
    <property type="nucleotide sequence ID" value="XM_001328501.1"/>
</dbReference>
<dbReference type="SMART" id="SM01362">
    <property type="entry name" value="DUF663"/>
    <property type="match status" value="1"/>
</dbReference>
<dbReference type="VEuPathDB" id="TrichDB:TVAGG3_0594090"/>
<organism evidence="5 6">
    <name type="scientific">Trichomonas vaginalis (strain ATCC PRA-98 / G3)</name>
    <dbReference type="NCBI Taxonomy" id="412133"/>
    <lineage>
        <taxon>Eukaryota</taxon>
        <taxon>Metamonada</taxon>
        <taxon>Parabasalia</taxon>
        <taxon>Trichomonadida</taxon>
        <taxon>Trichomonadidae</taxon>
        <taxon>Trichomonas</taxon>
    </lineage>
</organism>
<dbReference type="InterPro" id="IPR007034">
    <property type="entry name" value="BMS1_TSR1_C"/>
</dbReference>
<dbReference type="Pfam" id="PF08142">
    <property type="entry name" value="AARP2CN"/>
    <property type="match status" value="1"/>
</dbReference>
<dbReference type="Proteomes" id="UP000001542">
    <property type="component" value="Unassembled WGS sequence"/>
</dbReference>
<dbReference type="Pfam" id="PF04950">
    <property type="entry name" value="RIBIOP_C"/>
    <property type="match status" value="1"/>
</dbReference>
<keyword evidence="6" id="KW-1185">Reference proteome</keyword>
<dbReference type="eggNOG" id="KOG1980">
    <property type="taxonomic scope" value="Eukaryota"/>
</dbReference>
<dbReference type="GO" id="GO:0000462">
    <property type="term" value="P:maturation of SSU-rRNA from tricistronic rRNA transcript (SSU-rRNA, 5.8S rRNA, LSU-rRNA)"/>
    <property type="evidence" value="ECO:0000318"/>
    <property type="project" value="GO_Central"/>
</dbReference>
<evidence type="ECO:0000313" key="6">
    <source>
        <dbReference type="Proteomes" id="UP000001542"/>
    </source>
</evidence>
<dbReference type="SMART" id="SM00785">
    <property type="entry name" value="AARP2CN"/>
    <property type="match status" value="1"/>
</dbReference>
<evidence type="ECO:0000259" key="3">
    <source>
        <dbReference type="SMART" id="SM00785"/>
    </source>
</evidence>
<name>A2DTK4_TRIV3</name>
<evidence type="ECO:0000313" key="5">
    <source>
        <dbReference type="EMBL" id="EAY16313.1"/>
    </source>
</evidence>
<dbReference type="AlphaFoldDB" id="A2DTK4"/>
<dbReference type="GO" id="GO:0000479">
    <property type="term" value="P:endonucleolytic cleavage of tricistronic rRNA transcript (SSU-rRNA, 5.8S rRNA, LSU-rRNA)"/>
    <property type="evidence" value="ECO:0000318"/>
    <property type="project" value="GO_Central"/>
</dbReference>
<feature type="region of interest" description="Disordered" evidence="2">
    <location>
        <begin position="1"/>
        <end position="56"/>
    </location>
</feature>
<dbReference type="GO" id="GO:0034511">
    <property type="term" value="F:U3 snoRNA binding"/>
    <property type="evidence" value="ECO:0000318"/>
    <property type="project" value="GO_Central"/>
</dbReference>
<reference evidence="5" key="2">
    <citation type="journal article" date="2007" name="Science">
        <title>Draft genome sequence of the sexually transmitted pathogen Trichomonas vaginalis.</title>
        <authorList>
            <person name="Carlton J.M."/>
            <person name="Hirt R.P."/>
            <person name="Silva J.C."/>
            <person name="Delcher A.L."/>
            <person name="Schatz M."/>
            <person name="Zhao Q."/>
            <person name="Wortman J.R."/>
            <person name="Bidwell S.L."/>
            <person name="Alsmark U.C.M."/>
            <person name="Besteiro S."/>
            <person name="Sicheritz-Ponten T."/>
            <person name="Noel C.J."/>
            <person name="Dacks J.B."/>
            <person name="Foster P.G."/>
            <person name="Simillion C."/>
            <person name="Van de Peer Y."/>
            <person name="Miranda-Saavedra D."/>
            <person name="Barton G.J."/>
            <person name="Westrop G.D."/>
            <person name="Mueller S."/>
            <person name="Dessi D."/>
            <person name="Fiori P.L."/>
            <person name="Ren Q."/>
            <person name="Paulsen I."/>
            <person name="Zhang H."/>
            <person name="Bastida-Corcuera F.D."/>
            <person name="Simoes-Barbosa A."/>
            <person name="Brown M.T."/>
            <person name="Hayes R.D."/>
            <person name="Mukherjee M."/>
            <person name="Okumura C.Y."/>
            <person name="Schneider R."/>
            <person name="Smith A.J."/>
            <person name="Vanacova S."/>
            <person name="Villalvazo M."/>
            <person name="Haas B.J."/>
            <person name="Pertea M."/>
            <person name="Feldblyum T.V."/>
            <person name="Utterback T.R."/>
            <person name="Shu C.L."/>
            <person name="Osoegawa K."/>
            <person name="de Jong P.J."/>
            <person name="Hrdy I."/>
            <person name="Horvathova L."/>
            <person name="Zubacova Z."/>
            <person name="Dolezal P."/>
            <person name="Malik S.B."/>
            <person name="Logsdon J.M. Jr."/>
            <person name="Henze K."/>
            <person name="Gupta A."/>
            <person name="Wang C.C."/>
            <person name="Dunne R.L."/>
            <person name="Upcroft J.A."/>
            <person name="Upcroft P."/>
            <person name="White O."/>
            <person name="Salzberg S.L."/>
            <person name="Tang P."/>
            <person name="Chiu C.-H."/>
            <person name="Lee Y.-S."/>
            <person name="Embley T.M."/>
            <person name="Coombs G.H."/>
            <person name="Mottram J.C."/>
            <person name="Tachezy J."/>
            <person name="Fraser-Liggett C.M."/>
            <person name="Johnson P.J."/>
        </authorList>
    </citation>
    <scope>NUCLEOTIDE SEQUENCE [LARGE SCALE GENOMIC DNA]</scope>
    <source>
        <strain evidence="5">G3</strain>
    </source>
</reference>
<evidence type="ECO:0000256" key="1">
    <source>
        <dbReference type="ARBA" id="ARBA00038288"/>
    </source>
</evidence>
<feature type="compositionally biased region" description="Basic and acidic residues" evidence="2">
    <location>
        <begin position="38"/>
        <end position="56"/>
    </location>
</feature>
<dbReference type="STRING" id="5722.A2DTK4"/>
<dbReference type="InterPro" id="IPR012948">
    <property type="entry name" value="AARP2CN"/>
</dbReference>
<dbReference type="InParanoid" id="A2DTK4"/>
<evidence type="ECO:0000256" key="2">
    <source>
        <dbReference type="SAM" id="MobiDB-lite"/>
    </source>
</evidence>
<accession>A2DTK4</accession>
<dbReference type="GO" id="GO:0005634">
    <property type="term" value="C:nucleus"/>
    <property type="evidence" value="ECO:0007669"/>
    <property type="project" value="InterPro"/>
</dbReference>
<dbReference type="OrthoDB" id="119302at2759"/>
<dbReference type="OMA" id="MNLPRFK"/>
<feature type="domain" description="Ribosome biogenesis protein BMS1/TSR1 C-terminal" evidence="4">
    <location>
        <begin position="381"/>
        <end position="663"/>
    </location>
</feature>
<sequence length="683" mass="77615">MSGHRSHLKQKNKPHKSGHSAKQQYKVISKNLPGAKVVDPKGQKDRRMQTNDAKRQAKIDQAALIKTIGTKNGPPKIFGVLKCSESADPEYFINQLHFEPEVEGFVYPSGTISSGNFSHRVIPLAMNNSLESLLDMGSVVDVVVLLFESGEPLSNDGQNAITILKGLGLPTCMAVIFSSNGAEIKQSLIPEYRRYIQKDLPDLDRIIPVYNEAGIGQFIRFLSVASPRNISWKENRPTMLIQNYIVNAPAKQVTIQGYLRNAPLSINQIITIPNVGDFQFHSVNDKIPATNLRHEIIYENDAEADVINDEIRPPQTINVPDPVEPLHMSDARPNLEEEEDMGEEDFQENYQEDYPLENEEDDNVDITVWERKEDELEFPNEFEYDNTVNLRQRLIKYRSLKSFVRSPWNPNENLPPQYSKIFEFPAFVRTSETAIAEQAEGEILPGTQVSAVLNTEEDTEIFQRIPVGRVMTMYGLFRHETRFTVLNCTINNTTEIPLESKKDELLMVCGFRHLWIRPIYSEDTRCDKHRYMKYIKKGDAAIATFIAPAVMQTAPILYFRNTPEGIEYTGNGSIKTVDPSRMVIRERILTGNPYRANGKTARVSMMFFNKEDVEWFRTVPLRTKNKQNGHITATVGTKGKFKAIFNEIVDQADTVYMSLYKRVFPPLCDGSDGKPPAPCPARF</sequence>
<dbReference type="PANTHER" id="PTHR12858">
    <property type="entry name" value="RIBOSOME BIOGENESIS PROTEIN"/>
    <property type="match status" value="1"/>
</dbReference>
<evidence type="ECO:0000259" key="4">
    <source>
        <dbReference type="SMART" id="SM01362"/>
    </source>
</evidence>
<dbReference type="GO" id="GO:0005525">
    <property type="term" value="F:GTP binding"/>
    <property type="evidence" value="ECO:0000318"/>
    <property type="project" value="GO_Central"/>
</dbReference>
<dbReference type="GO" id="GO:0003924">
    <property type="term" value="F:GTPase activity"/>
    <property type="evidence" value="ECO:0000318"/>
    <property type="project" value="GO_Central"/>
</dbReference>
<feature type="domain" description="AARP2CN" evidence="3">
    <location>
        <begin position="214"/>
        <end position="287"/>
    </location>
</feature>